<accession>A0A7C3J1J3</accession>
<dbReference type="Gene3D" id="3.20.20.410">
    <property type="entry name" value="Protein of unknown function UPF0759"/>
    <property type="match status" value="1"/>
</dbReference>
<dbReference type="PANTHER" id="PTHR30348:SF4">
    <property type="entry name" value="DUF72 DOMAIN-CONTAINING PROTEIN"/>
    <property type="match status" value="1"/>
</dbReference>
<sequence length="318" mass="35373">MVELHIGAGGWAYFKAPGMSPLKTYSRAFDFVEVNSTFYELPGIGRAEGWRRAVPPRFRFAVRANRAITHDEPFSLSPKAERALEGTLGVCRALRADVLHFLAPPGFAISRKELRRLDDFFSSFDRGSALLAFELRGRVGDGDRRGRGDALECLGRVLRDHDVVHCVDLLKGEIPAWRSETLYTRIFGKGEHNIYQPDDGEIEWIDRASAGYQRAYISFHGVRMYSDAARMVEYSRSGNLPPVTCARGAESLRAVLAEDAIFPMSKADLIIDQGWKLFDGIGGKRVRVAEVLDRLPERLYCGVADVIDALKTGGTGFG</sequence>
<dbReference type="SUPFAM" id="SSF117396">
    <property type="entry name" value="TM1631-like"/>
    <property type="match status" value="1"/>
</dbReference>
<gene>
    <name evidence="1" type="ORF">ENS19_00230</name>
</gene>
<dbReference type="PANTHER" id="PTHR30348">
    <property type="entry name" value="UNCHARACTERIZED PROTEIN YECE"/>
    <property type="match status" value="1"/>
</dbReference>
<dbReference type="EMBL" id="DSTX01000001">
    <property type="protein sequence ID" value="HFK19695.1"/>
    <property type="molecule type" value="Genomic_DNA"/>
</dbReference>
<reference evidence="1" key="1">
    <citation type="journal article" date="2020" name="mSystems">
        <title>Genome- and Community-Level Interaction Insights into Carbon Utilization and Element Cycling Functions of Hydrothermarchaeota in Hydrothermal Sediment.</title>
        <authorList>
            <person name="Zhou Z."/>
            <person name="Liu Y."/>
            <person name="Xu W."/>
            <person name="Pan J."/>
            <person name="Luo Z.H."/>
            <person name="Li M."/>
        </authorList>
    </citation>
    <scope>NUCLEOTIDE SEQUENCE [LARGE SCALE GENOMIC DNA]</scope>
    <source>
        <strain evidence="1">SpSt-468</strain>
    </source>
</reference>
<dbReference type="Pfam" id="PF01904">
    <property type="entry name" value="DUF72"/>
    <property type="match status" value="1"/>
</dbReference>
<dbReference type="InterPro" id="IPR036520">
    <property type="entry name" value="UPF0759_sf"/>
</dbReference>
<name>A0A7C3J1J3_9CREN</name>
<dbReference type="AlphaFoldDB" id="A0A7C3J1J3"/>
<comment type="caution">
    <text evidence="1">The sequence shown here is derived from an EMBL/GenBank/DDBJ whole genome shotgun (WGS) entry which is preliminary data.</text>
</comment>
<protein>
    <submittedName>
        <fullName evidence="1">DUF72 domain-containing protein</fullName>
    </submittedName>
</protein>
<proteinExistence type="predicted"/>
<evidence type="ECO:0000313" key="1">
    <source>
        <dbReference type="EMBL" id="HFK19695.1"/>
    </source>
</evidence>
<organism evidence="1">
    <name type="scientific">Candidatus Methanomethylicus mesodigestus</name>
    <dbReference type="NCBI Taxonomy" id="1867258"/>
    <lineage>
        <taxon>Archaea</taxon>
        <taxon>Thermoproteota</taxon>
        <taxon>Methanosuratincolia</taxon>
        <taxon>Candidatus Methanomethylicales</taxon>
        <taxon>Candidatus Methanomethylicaceae</taxon>
        <taxon>Candidatus Methanomethylicus</taxon>
    </lineage>
</organism>
<dbReference type="InterPro" id="IPR002763">
    <property type="entry name" value="DUF72"/>
</dbReference>